<keyword evidence="2" id="KW-1185">Reference proteome</keyword>
<evidence type="ECO:0000313" key="2">
    <source>
        <dbReference type="Proteomes" id="UP000651050"/>
    </source>
</evidence>
<dbReference type="InterPro" id="IPR003615">
    <property type="entry name" value="HNH_nuc"/>
</dbReference>
<gene>
    <name evidence="1" type="ORF">I5803_14925</name>
</gene>
<name>A0A931H6F3_9BURK</name>
<comment type="caution">
    <text evidence="1">The sequence shown here is derived from an EMBL/GenBank/DDBJ whole genome shotgun (WGS) entry which is preliminary data.</text>
</comment>
<dbReference type="CDD" id="cd00085">
    <property type="entry name" value="HNHc"/>
    <property type="match status" value="1"/>
</dbReference>
<protein>
    <submittedName>
        <fullName evidence="1">HNH endonuclease</fullName>
    </submittedName>
</protein>
<sequence>MVLLATTLAAQPIERSHAEVRAFRAVHPCPATGRSSGACPGWAVDHVRPLCYGGEDKPHNMQWISDEDHKWKTFIDVRECRKMKRLAGTPARESVPAAD</sequence>
<keyword evidence="1" id="KW-0378">Hydrolase</keyword>
<dbReference type="GO" id="GO:0004519">
    <property type="term" value="F:endonuclease activity"/>
    <property type="evidence" value="ECO:0007669"/>
    <property type="project" value="UniProtKB-KW"/>
</dbReference>
<dbReference type="EMBL" id="JADWYS010000001">
    <property type="protein sequence ID" value="MBG9389322.1"/>
    <property type="molecule type" value="Genomic_DNA"/>
</dbReference>
<evidence type="ECO:0000313" key="1">
    <source>
        <dbReference type="EMBL" id="MBG9389322.1"/>
    </source>
</evidence>
<dbReference type="Proteomes" id="UP000651050">
    <property type="component" value="Unassembled WGS sequence"/>
</dbReference>
<organism evidence="1 2">
    <name type="scientific">Caenimonas aquaedulcis</name>
    <dbReference type="NCBI Taxonomy" id="2793270"/>
    <lineage>
        <taxon>Bacteria</taxon>
        <taxon>Pseudomonadati</taxon>
        <taxon>Pseudomonadota</taxon>
        <taxon>Betaproteobacteria</taxon>
        <taxon>Burkholderiales</taxon>
        <taxon>Comamonadaceae</taxon>
        <taxon>Caenimonas</taxon>
    </lineage>
</organism>
<dbReference type="AlphaFoldDB" id="A0A931H6F3"/>
<accession>A0A931H6F3</accession>
<keyword evidence="1" id="KW-0540">Nuclease</keyword>
<proteinExistence type="predicted"/>
<reference evidence="1" key="1">
    <citation type="submission" date="2020-11" db="EMBL/GenBank/DDBJ databases">
        <title>Bacterial whole genome sequence for Caenimonas sp. DR4.4.</title>
        <authorList>
            <person name="Le V."/>
            <person name="Ko S.-R."/>
            <person name="Ahn C.-Y."/>
            <person name="Oh H.-M."/>
        </authorList>
    </citation>
    <scope>NUCLEOTIDE SEQUENCE</scope>
    <source>
        <strain evidence="1">DR4.4</strain>
    </source>
</reference>
<keyword evidence="1" id="KW-0255">Endonuclease</keyword>